<gene>
    <name evidence="5" type="ORF">STCU_07717</name>
</gene>
<dbReference type="OrthoDB" id="258354at2759"/>
<organism evidence="5 6">
    <name type="scientific">Strigomonas culicis</name>
    <dbReference type="NCBI Taxonomy" id="28005"/>
    <lineage>
        <taxon>Eukaryota</taxon>
        <taxon>Discoba</taxon>
        <taxon>Euglenozoa</taxon>
        <taxon>Kinetoplastea</taxon>
        <taxon>Metakinetoplastina</taxon>
        <taxon>Trypanosomatida</taxon>
        <taxon>Trypanosomatidae</taxon>
        <taxon>Strigomonadinae</taxon>
        <taxon>Strigomonas</taxon>
    </lineage>
</organism>
<accession>S9U3P3</accession>
<protein>
    <submittedName>
        <fullName evidence="5">N-ethylmaleimide reductase</fullName>
    </submittedName>
</protein>
<sequence>MYTFFFIHSVSKHTPITKAPTYGNNSCNDDHAHNRDDTSTLLDWNYSFTCLLSSFLLHSVICIFYHRTRNKKPFDSPYTLPSTSPNPTAMSKVDALLKPLQIGKLTLANRFVMAPLTRCRATADHVPTDAMVKYYSDRASFGLILSEATQIQDGYSTFGFEGGIYGDAQVAGWRKVTDAVHAKGGVIFCQLHHGGRAAVPCNLRKELQVVSATTVGILNHKCPGGFAQDGETQPYPAEVHELTPEEIQVHVQLYATAAKNAIAAGFDGVEIHGANGYLIDQFLRDGCNKRTDAYGGSIEKRSRFLLEVVDAVVAAVGADRVGLRISPLNGYNNMSDSDPEALTRYVCKALNSRKLAFLDVLRGDFFTPATGADKWAREAYEGTLFTGMGFELEEAERTVAAKAVDAVVFGTKAIANPDLVARATAGAELNTLDPNTFYTHDDAGYNDYATLA</sequence>
<dbReference type="Proteomes" id="UP000015354">
    <property type="component" value="Unassembled WGS sequence"/>
</dbReference>
<dbReference type="FunFam" id="3.20.20.70:FF:000059">
    <property type="entry name" value="N-ethylmaleimide reductase, FMN-linked"/>
    <property type="match status" value="1"/>
</dbReference>
<feature type="domain" description="NADH:flavin oxidoreductase/NADH oxidase N-terminal" evidence="4">
    <location>
        <begin position="96"/>
        <end position="429"/>
    </location>
</feature>
<evidence type="ECO:0000313" key="5">
    <source>
        <dbReference type="EMBL" id="EPY23429.1"/>
    </source>
</evidence>
<name>S9U3P3_9TRYP</name>
<dbReference type="SUPFAM" id="SSF51395">
    <property type="entry name" value="FMN-linked oxidoreductases"/>
    <property type="match status" value="1"/>
</dbReference>
<dbReference type="GO" id="GO:0010181">
    <property type="term" value="F:FMN binding"/>
    <property type="evidence" value="ECO:0007669"/>
    <property type="project" value="InterPro"/>
</dbReference>
<dbReference type="InterPro" id="IPR001155">
    <property type="entry name" value="OxRdtase_FMN_N"/>
</dbReference>
<dbReference type="CDD" id="cd02933">
    <property type="entry name" value="OYE_like_FMN"/>
    <property type="match status" value="1"/>
</dbReference>
<comment type="caution">
    <text evidence="5">The sequence shown here is derived from an EMBL/GenBank/DDBJ whole genome shotgun (WGS) entry which is preliminary data.</text>
</comment>
<evidence type="ECO:0000313" key="6">
    <source>
        <dbReference type="Proteomes" id="UP000015354"/>
    </source>
</evidence>
<keyword evidence="3" id="KW-0560">Oxidoreductase</keyword>
<dbReference type="PANTHER" id="PTHR22893">
    <property type="entry name" value="NADH OXIDOREDUCTASE-RELATED"/>
    <property type="match status" value="1"/>
</dbReference>
<keyword evidence="6" id="KW-1185">Reference proteome</keyword>
<reference evidence="5 6" key="1">
    <citation type="journal article" date="2013" name="PLoS ONE">
        <title>Predicting the Proteins of Angomonas deanei, Strigomonas culicis and Their Respective Endosymbionts Reveals New Aspects of the Trypanosomatidae Family.</title>
        <authorList>
            <person name="Motta M.C."/>
            <person name="Martins A.C."/>
            <person name="de Souza S.S."/>
            <person name="Catta-Preta C.M."/>
            <person name="Silva R."/>
            <person name="Klein C.C."/>
            <person name="de Almeida L.G."/>
            <person name="de Lima Cunha O."/>
            <person name="Ciapina L.P."/>
            <person name="Brocchi M."/>
            <person name="Colabardini A.C."/>
            <person name="de Araujo Lima B."/>
            <person name="Machado C.R."/>
            <person name="de Almeida Soares C.M."/>
            <person name="Probst C.M."/>
            <person name="de Menezes C.B."/>
            <person name="Thompson C.E."/>
            <person name="Bartholomeu D.C."/>
            <person name="Gradia D.F."/>
            <person name="Pavoni D.P."/>
            <person name="Grisard E.C."/>
            <person name="Fantinatti-Garboggini F."/>
            <person name="Marchini F.K."/>
            <person name="Rodrigues-Luiz G.F."/>
            <person name="Wagner G."/>
            <person name="Goldman G.H."/>
            <person name="Fietto J.L."/>
            <person name="Elias M.C."/>
            <person name="Goldman M.H."/>
            <person name="Sagot M.F."/>
            <person name="Pereira M."/>
            <person name="Stoco P.H."/>
            <person name="de Mendonca-Neto R.P."/>
            <person name="Teixeira S.M."/>
            <person name="Maciel T.E."/>
            <person name="de Oliveira Mendes T.A."/>
            <person name="Urmenyi T.P."/>
            <person name="de Souza W."/>
            <person name="Schenkman S."/>
            <person name="de Vasconcelos A.T."/>
        </authorList>
    </citation>
    <scope>NUCLEOTIDE SEQUENCE [LARGE SCALE GENOMIC DNA]</scope>
</reference>
<proteinExistence type="inferred from homology"/>
<evidence type="ECO:0000256" key="1">
    <source>
        <dbReference type="ARBA" id="ARBA00001917"/>
    </source>
</evidence>
<dbReference type="InterPro" id="IPR045247">
    <property type="entry name" value="Oye-like"/>
</dbReference>
<dbReference type="Pfam" id="PF00724">
    <property type="entry name" value="Oxidored_FMN"/>
    <property type="match status" value="1"/>
</dbReference>
<dbReference type="Gene3D" id="3.20.20.70">
    <property type="entry name" value="Aldolase class I"/>
    <property type="match status" value="1"/>
</dbReference>
<dbReference type="GO" id="GO:0016628">
    <property type="term" value="F:oxidoreductase activity, acting on the CH-CH group of donors, NAD or NADP as acceptor"/>
    <property type="evidence" value="ECO:0007669"/>
    <property type="project" value="UniProtKB-ARBA"/>
</dbReference>
<dbReference type="PANTHER" id="PTHR22893:SF91">
    <property type="entry name" value="NADPH DEHYDROGENASE 2-RELATED"/>
    <property type="match status" value="1"/>
</dbReference>
<evidence type="ECO:0000256" key="3">
    <source>
        <dbReference type="ARBA" id="ARBA00023002"/>
    </source>
</evidence>
<dbReference type="AlphaFoldDB" id="S9U3P3"/>
<dbReference type="EMBL" id="ATMH01007717">
    <property type="protein sequence ID" value="EPY23429.1"/>
    <property type="molecule type" value="Genomic_DNA"/>
</dbReference>
<comment type="similarity">
    <text evidence="2">Belongs to the NADH:flavin oxidoreductase/NADH oxidase family.</text>
</comment>
<dbReference type="InterPro" id="IPR013785">
    <property type="entry name" value="Aldolase_TIM"/>
</dbReference>
<comment type="cofactor">
    <cofactor evidence="1">
        <name>FMN</name>
        <dbReference type="ChEBI" id="CHEBI:58210"/>
    </cofactor>
</comment>
<dbReference type="GO" id="GO:0005829">
    <property type="term" value="C:cytosol"/>
    <property type="evidence" value="ECO:0007669"/>
    <property type="project" value="UniProtKB-ARBA"/>
</dbReference>
<evidence type="ECO:0000259" key="4">
    <source>
        <dbReference type="Pfam" id="PF00724"/>
    </source>
</evidence>
<evidence type="ECO:0000256" key="2">
    <source>
        <dbReference type="ARBA" id="ARBA00005979"/>
    </source>
</evidence>